<name>A0AA46AEG5_9BACL</name>
<gene>
    <name evidence="3" type="ORF">SAMN06265361_102444</name>
</gene>
<dbReference type="Proteomes" id="UP001157946">
    <property type="component" value="Unassembled WGS sequence"/>
</dbReference>
<evidence type="ECO:0000256" key="1">
    <source>
        <dbReference type="SAM" id="Coils"/>
    </source>
</evidence>
<evidence type="ECO:0000313" key="3">
    <source>
        <dbReference type="EMBL" id="SMP13203.1"/>
    </source>
</evidence>
<evidence type="ECO:0008006" key="5">
    <source>
        <dbReference type="Google" id="ProtNLM"/>
    </source>
</evidence>
<dbReference type="EMBL" id="FXTU01000002">
    <property type="protein sequence ID" value="SMP13203.1"/>
    <property type="molecule type" value="Genomic_DNA"/>
</dbReference>
<sequence length="495" mass="57649">MTTRWEWQWIMAHVMKQLSRLIIPFAYEAAEETLALGHSKWWEPKDLHMNRLFTHIEKLVSTESYPFVIGKRYHLTKEGRQTHGLPPGTNHQLTFAGGFMPDIRLTINQVECTLFESNVGFLTLDIHYPKQTDIRRLIEANHQLKKLYNSKMRLTYLLKGKQVELHLRELTQQLLAPLKVTTFFEASHLNAPFQALVFQSYLLDEPLSEEEVGPLLFWMRRTYTDSYSPNKQDEHPHGNPEVLQLYANSYWGISLEGCANLAFIGNHPQNEKYFKMNYLPHVKSTYFYLYLLSLHQRYALLHFSMLASESLLSGTGTTDHNLSLHQRMEQYLQDARLITELKEKIILFKLRSVFKQVSNTSHHTAVYNLFQTNLHIDQLLGELHFELDSLSQMVQLKEQKRSQLQEEAAKQEKEREEDLKTRFNTWVVVLSFAFVLVSTIADGLSIFEKFAGSGLPTVGSAEFVWFCLLFLLIPATALGFVAWFLVRLMKKSKRT</sequence>
<feature type="transmembrane region" description="Helical" evidence="2">
    <location>
        <begin position="423"/>
        <end position="443"/>
    </location>
</feature>
<feature type="coiled-coil region" evidence="1">
    <location>
        <begin position="387"/>
        <end position="421"/>
    </location>
</feature>
<dbReference type="RefSeq" id="WP_284724090.1">
    <property type="nucleotide sequence ID" value="NZ_FXTU01000002.1"/>
</dbReference>
<evidence type="ECO:0000256" key="2">
    <source>
        <dbReference type="SAM" id="Phobius"/>
    </source>
</evidence>
<keyword evidence="2" id="KW-1133">Transmembrane helix</keyword>
<evidence type="ECO:0000313" key="4">
    <source>
        <dbReference type="Proteomes" id="UP001157946"/>
    </source>
</evidence>
<protein>
    <recommendedName>
        <fullName evidence="5">CorA-like Mg2+ transporter protein</fullName>
    </recommendedName>
</protein>
<feature type="transmembrane region" description="Helical" evidence="2">
    <location>
        <begin position="463"/>
        <end position="486"/>
    </location>
</feature>
<keyword evidence="1" id="KW-0175">Coiled coil</keyword>
<dbReference type="AlphaFoldDB" id="A0AA46AEG5"/>
<keyword evidence="2" id="KW-0812">Transmembrane</keyword>
<organism evidence="3 4">
    <name type="scientific">Laceyella tengchongensis</name>
    <dbReference type="NCBI Taxonomy" id="574699"/>
    <lineage>
        <taxon>Bacteria</taxon>
        <taxon>Bacillati</taxon>
        <taxon>Bacillota</taxon>
        <taxon>Bacilli</taxon>
        <taxon>Bacillales</taxon>
        <taxon>Thermoactinomycetaceae</taxon>
        <taxon>Laceyella</taxon>
    </lineage>
</organism>
<accession>A0AA46AEG5</accession>
<comment type="caution">
    <text evidence="3">The sequence shown here is derived from an EMBL/GenBank/DDBJ whole genome shotgun (WGS) entry which is preliminary data.</text>
</comment>
<keyword evidence="2" id="KW-0472">Membrane</keyword>
<proteinExistence type="predicted"/>
<reference evidence="3" key="1">
    <citation type="submission" date="2017-05" db="EMBL/GenBank/DDBJ databases">
        <authorList>
            <person name="Varghese N."/>
            <person name="Submissions S."/>
        </authorList>
    </citation>
    <scope>NUCLEOTIDE SEQUENCE</scope>
    <source>
        <strain evidence="3">DSM 45262</strain>
    </source>
</reference>
<keyword evidence="4" id="KW-1185">Reference proteome</keyword>